<evidence type="ECO:0000313" key="2">
    <source>
        <dbReference type="EMBL" id="KAF0928272.1"/>
    </source>
</evidence>
<protein>
    <submittedName>
        <fullName evidence="2">Uncharacterized protein</fullName>
    </submittedName>
</protein>
<feature type="region of interest" description="Disordered" evidence="1">
    <location>
        <begin position="41"/>
        <end position="76"/>
    </location>
</feature>
<comment type="caution">
    <text evidence="2">The sequence shown here is derived from an EMBL/GenBank/DDBJ whole genome shotgun (WGS) entry which is preliminary data.</text>
</comment>
<dbReference type="Proteomes" id="UP000479710">
    <property type="component" value="Unassembled WGS sequence"/>
</dbReference>
<feature type="region of interest" description="Disordered" evidence="1">
    <location>
        <begin position="1"/>
        <end position="28"/>
    </location>
</feature>
<organism evidence="2 3">
    <name type="scientific">Oryza meyeriana var. granulata</name>
    <dbReference type="NCBI Taxonomy" id="110450"/>
    <lineage>
        <taxon>Eukaryota</taxon>
        <taxon>Viridiplantae</taxon>
        <taxon>Streptophyta</taxon>
        <taxon>Embryophyta</taxon>
        <taxon>Tracheophyta</taxon>
        <taxon>Spermatophyta</taxon>
        <taxon>Magnoliopsida</taxon>
        <taxon>Liliopsida</taxon>
        <taxon>Poales</taxon>
        <taxon>Poaceae</taxon>
        <taxon>BOP clade</taxon>
        <taxon>Oryzoideae</taxon>
        <taxon>Oryzeae</taxon>
        <taxon>Oryzinae</taxon>
        <taxon>Oryza</taxon>
        <taxon>Oryza meyeriana</taxon>
    </lineage>
</organism>
<dbReference type="EMBL" id="SPHZ02000003">
    <property type="protein sequence ID" value="KAF0928272.1"/>
    <property type="molecule type" value="Genomic_DNA"/>
</dbReference>
<sequence length="233" mass="25932">MERRKPAPMSRRHPPNRLSGPHCGAARRGAVHPRCHYAASPEISFTPSRGDHRSRRVHRQAVPEKTSSNSSQTPSVRVIKRPSELPMLFIYDVVYPRHQDGVIATSSHLAEVLLPLVYFSRGHPRHRGAAPLIFNPPETEAAFLHSTGYAFFLALFQSSPLPEPHPSSPSSTLLPGTPANLGTITVAPFVHGEINRRADHEPSRCHLLRPSSPNFLLNLCFYYTEEPSPHGRC</sequence>
<keyword evidence="3" id="KW-1185">Reference proteome</keyword>
<evidence type="ECO:0000313" key="3">
    <source>
        <dbReference type="Proteomes" id="UP000479710"/>
    </source>
</evidence>
<feature type="compositionally biased region" description="Polar residues" evidence="1">
    <location>
        <begin position="65"/>
        <end position="75"/>
    </location>
</feature>
<dbReference type="AlphaFoldDB" id="A0A6G1EUM7"/>
<evidence type="ECO:0000256" key="1">
    <source>
        <dbReference type="SAM" id="MobiDB-lite"/>
    </source>
</evidence>
<reference evidence="2 3" key="1">
    <citation type="submission" date="2019-11" db="EMBL/GenBank/DDBJ databases">
        <title>Whole genome sequence of Oryza granulata.</title>
        <authorList>
            <person name="Li W."/>
        </authorList>
    </citation>
    <scope>NUCLEOTIDE SEQUENCE [LARGE SCALE GENOMIC DNA]</scope>
    <source>
        <strain evidence="3">cv. Menghai</strain>
        <tissue evidence="2">Leaf</tissue>
    </source>
</reference>
<proteinExistence type="predicted"/>
<accession>A0A6G1EUM7</accession>
<name>A0A6G1EUM7_9ORYZ</name>
<gene>
    <name evidence="2" type="ORF">E2562_039342</name>
</gene>